<evidence type="ECO:0000313" key="1">
    <source>
        <dbReference type="EMBL" id="MDK2562326.1"/>
    </source>
</evidence>
<protein>
    <submittedName>
        <fullName evidence="1">Uncharacterized protein</fullName>
    </submittedName>
</protein>
<gene>
    <name evidence="1" type="ORF">QOZ84_02100</name>
</gene>
<dbReference type="EMBL" id="JASKYM010000001">
    <property type="protein sequence ID" value="MDK2562326.1"/>
    <property type="molecule type" value="Genomic_DNA"/>
</dbReference>
<dbReference type="Proteomes" id="UP001301012">
    <property type="component" value="Unassembled WGS sequence"/>
</dbReference>
<dbReference type="RefSeq" id="WP_284131306.1">
    <property type="nucleotide sequence ID" value="NZ_JASKYM010000001.1"/>
</dbReference>
<comment type="caution">
    <text evidence="1">The sequence shown here is derived from an EMBL/GenBank/DDBJ whole genome shotgun (WGS) entry which is preliminary data.</text>
</comment>
<evidence type="ECO:0000313" key="2">
    <source>
        <dbReference type="Proteomes" id="UP001301012"/>
    </source>
</evidence>
<organism evidence="1 2">
    <name type="scientific">Romboutsia sedimentorum</name>
    <dbReference type="NCBI Taxonomy" id="1368474"/>
    <lineage>
        <taxon>Bacteria</taxon>
        <taxon>Bacillati</taxon>
        <taxon>Bacillota</taxon>
        <taxon>Clostridia</taxon>
        <taxon>Peptostreptococcales</taxon>
        <taxon>Peptostreptococcaceae</taxon>
        <taxon>Romboutsia</taxon>
    </lineage>
</organism>
<reference evidence="1 2" key="1">
    <citation type="submission" date="2023-05" db="EMBL/GenBank/DDBJ databases">
        <title>Rombocin, a short stable natural nisin variant, displays selective antimicrobial activity against Listeria monocytogenes and employs dual mode of action to kill target bacterial strains.</title>
        <authorList>
            <person name="Wambui J."/>
            <person name="Stephan R."/>
            <person name="Kuipers O.P."/>
        </authorList>
    </citation>
    <scope>NUCLEOTIDE SEQUENCE [LARGE SCALE GENOMIC DNA]</scope>
    <source>
        <strain evidence="1 2">RC002</strain>
    </source>
</reference>
<proteinExistence type="predicted"/>
<accession>A0ABT7E8L2</accession>
<name>A0ABT7E8L2_9FIRM</name>
<sequence>MEMPKNNGEADIKSCYNVLNESISVKIGSGFYNNGKDNDLPTMIGKILLL</sequence>
<keyword evidence="2" id="KW-1185">Reference proteome</keyword>